<accession>A0A1U7M4R3</accession>
<organism evidence="2 3">
    <name type="scientific">Tissierella creatinophila DSM 6911</name>
    <dbReference type="NCBI Taxonomy" id="1123403"/>
    <lineage>
        <taxon>Bacteria</taxon>
        <taxon>Bacillati</taxon>
        <taxon>Bacillota</taxon>
        <taxon>Tissierellia</taxon>
        <taxon>Tissierellales</taxon>
        <taxon>Tissierellaceae</taxon>
        <taxon>Tissierella</taxon>
    </lineage>
</organism>
<dbReference type="EMBL" id="LTDM01000032">
    <property type="protein sequence ID" value="OLS02303.1"/>
    <property type="molecule type" value="Genomic_DNA"/>
</dbReference>
<sequence length="331" mass="37747">MYSVHDKLKEKISGLSLTLQEKYEVVLSLDKETLREFIEEEIGKIKTLEKLSKSHLEACQKKGGIVGVDGSNNRVGGAHPHFVEAYQALAKSTIYKDEPLFLADIYTPLAEGESLNSPIEKKEDLEEIEDKKNIKLSTIEVEAAIEAVERFKPYAILMDGGLIRYNIYAKAKWEELRTICEEKDIILVGVIKDIKTSIIGDRLREKYEAIDASFYDRELLFGKLQYGEMIIINEMVNKKGIEGYSSGFIRSSLAPTVIGIDILDSQKTSIEEMARLILTLTPQTSRGIPLWLDMVDKEVKISDAIMKGLMERYMDRGLYERFFISERDKRD</sequence>
<gene>
    <name evidence="2" type="ORF">TICRE_16890</name>
</gene>
<evidence type="ECO:0000313" key="2">
    <source>
        <dbReference type="EMBL" id="OLS02303.1"/>
    </source>
</evidence>
<dbReference type="SMART" id="SM00933">
    <property type="entry name" value="NurA"/>
    <property type="match status" value="1"/>
</dbReference>
<evidence type="ECO:0000313" key="3">
    <source>
        <dbReference type="Proteomes" id="UP000186112"/>
    </source>
</evidence>
<evidence type="ECO:0000259" key="1">
    <source>
        <dbReference type="SMART" id="SM00933"/>
    </source>
</evidence>
<keyword evidence="3" id="KW-1185">Reference proteome</keyword>
<protein>
    <submittedName>
        <fullName evidence="2">NurA domain protein</fullName>
    </submittedName>
</protein>
<reference evidence="2 3" key="1">
    <citation type="submission" date="2016-02" db="EMBL/GenBank/DDBJ databases">
        <title>Genome sequence of Tissierella creatinophila DSM 6911.</title>
        <authorList>
            <person name="Poehlein A."/>
            <person name="Daniel R."/>
        </authorList>
    </citation>
    <scope>NUCLEOTIDE SEQUENCE [LARGE SCALE GENOMIC DNA]</scope>
    <source>
        <strain evidence="2 3">DSM 6911</strain>
    </source>
</reference>
<dbReference type="Pfam" id="PF09376">
    <property type="entry name" value="NurA"/>
    <property type="match status" value="1"/>
</dbReference>
<proteinExistence type="predicted"/>
<comment type="caution">
    <text evidence="2">The sequence shown here is derived from an EMBL/GenBank/DDBJ whole genome shotgun (WGS) entry which is preliminary data.</text>
</comment>
<name>A0A1U7M4R3_TISCR</name>
<dbReference type="InterPro" id="IPR018977">
    <property type="entry name" value="NurA_domain"/>
</dbReference>
<dbReference type="AlphaFoldDB" id="A0A1U7M4R3"/>
<dbReference type="OrthoDB" id="2986419at2"/>
<dbReference type="Proteomes" id="UP000186112">
    <property type="component" value="Unassembled WGS sequence"/>
</dbReference>
<dbReference type="RefSeq" id="WP_075727047.1">
    <property type="nucleotide sequence ID" value="NZ_LTDM01000032.1"/>
</dbReference>
<feature type="domain" description="NurA" evidence="1">
    <location>
        <begin position="63"/>
        <end position="301"/>
    </location>
</feature>